<protein>
    <submittedName>
        <fullName evidence="2">Uncharacterized protein DUF2752</fullName>
    </submittedName>
</protein>
<keyword evidence="1" id="KW-0812">Transmembrane</keyword>
<comment type="caution">
    <text evidence="2">The sequence shown here is derived from an EMBL/GenBank/DDBJ whole genome shotgun (WGS) entry which is preliminary data.</text>
</comment>
<feature type="transmembrane region" description="Helical" evidence="1">
    <location>
        <begin position="110"/>
        <end position="129"/>
    </location>
</feature>
<keyword evidence="1" id="KW-0472">Membrane</keyword>
<dbReference type="Pfam" id="PF10825">
    <property type="entry name" value="DUF2752"/>
    <property type="match status" value="1"/>
</dbReference>
<reference evidence="2 3" key="1">
    <citation type="submission" date="2019-06" db="EMBL/GenBank/DDBJ databases">
        <title>Sequencing the genomes of 1000 actinobacteria strains.</title>
        <authorList>
            <person name="Klenk H.-P."/>
        </authorList>
    </citation>
    <scope>NUCLEOTIDE SEQUENCE [LARGE SCALE GENOMIC DNA]</scope>
    <source>
        <strain evidence="2 3">DSM 24617</strain>
    </source>
</reference>
<accession>A0A542X9A1</accession>
<feature type="transmembrane region" description="Helical" evidence="1">
    <location>
        <begin position="14"/>
        <end position="32"/>
    </location>
</feature>
<proteinExistence type="predicted"/>
<dbReference type="OrthoDB" id="5966662at2"/>
<dbReference type="RefSeq" id="WP_142004486.1">
    <property type="nucleotide sequence ID" value="NZ_CAJTBP010000001.1"/>
</dbReference>
<name>A0A542X9A1_9MICO</name>
<evidence type="ECO:0000256" key="1">
    <source>
        <dbReference type="SAM" id="Phobius"/>
    </source>
</evidence>
<dbReference type="Proteomes" id="UP000318336">
    <property type="component" value="Unassembled WGS sequence"/>
</dbReference>
<dbReference type="InterPro" id="IPR021215">
    <property type="entry name" value="DUF2752"/>
</dbReference>
<keyword evidence="3" id="KW-1185">Reference proteome</keyword>
<evidence type="ECO:0000313" key="3">
    <source>
        <dbReference type="Proteomes" id="UP000318336"/>
    </source>
</evidence>
<sequence>MTPAQAPRARWPRLLAWAAGLLGAAAFVTYLYRNDPHQPGAYPTCFLRSATGLACPGCGGTRAAYDLLHGDVSEAMQEHALLLPLLLVVGVLLVRSLWRRRDPDARGGGLAPTGIGISVAVAFLVFGIVRNLPGLEVLQPL</sequence>
<keyword evidence="1" id="KW-1133">Transmembrane helix</keyword>
<evidence type="ECO:0000313" key="2">
    <source>
        <dbReference type="EMBL" id="TQL32374.1"/>
    </source>
</evidence>
<gene>
    <name evidence="2" type="ORF">FB554_0498</name>
</gene>
<dbReference type="EMBL" id="VFOK01000001">
    <property type="protein sequence ID" value="TQL32374.1"/>
    <property type="molecule type" value="Genomic_DNA"/>
</dbReference>
<dbReference type="AlphaFoldDB" id="A0A542X9A1"/>
<feature type="transmembrane region" description="Helical" evidence="1">
    <location>
        <begin position="80"/>
        <end position="98"/>
    </location>
</feature>
<organism evidence="2 3">
    <name type="scientific">Barrientosiimonas humi</name>
    <dbReference type="NCBI Taxonomy" id="999931"/>
    <lineage>
        <taxon>Bacteria</taxon>
        <taxon>Bacillati</taxon>
        <taxon>Actinomycetota</taxon>
        <taxon>Actinomycetes</taxon>
        <taxon>Micrococcales</taxon>
        <taxon>Dermacoccaceae</taxon>
        <taxon>Barrientosiimonas</taxon>
    </lineage>
</organism>